<dbReference type="OMA" id="FPIRAND"/>
<dbReference type="AlphaFoldDB" id="N1PHQ5"/>
<gene>
    <name evidence="1" type="ORF">DOTSEDRAFT_54579</name>
</gene>
<keyword evidence="2" id="KW-1185">Reference proteome</keyword>
<dbReference type="PANTHER" id="PTHR42085:SF1">
    <property type="entry name" value="F-BOX DOMAIN-CONTAINING PROTEIN"/>
    <property type="match status" value="1"/>
</dbReference>
<dbReference type="Proteomes" id="UP000016933">
    <property type="component" value="Unassembled WGS sequence"/>
</dbReference>
<evidence type="ECO:0000313" key="1">
    <source>
        <dbReference type="EMBL" id="EME42138.1"/>
    </source>
</evidence>
<name>N1PHQ5_DOTSN</name>
<dbReference type="PANTHER" id="PTHR42085">
    <property type="entry name" value="F-BOX DOMAIN-CONTAINING PROTEIN"/>
    <property type="match status" value="1"/>
</dbReference>
<evidence type="ECO:0000313" key="2">
    <source>
        <dbReference type="Proteomes" id="UP000016933"/>
    </source>
</evidence>
<sequence length="264" mass="30695">MPSDPRSGLTKSLRKLRSLRSIKQKHESAASFNPQPNCRLLQLPAELRNSIYECALASDLDPEERIDLHTLRLPPLAYTCRQMLFETPWVYFSCNRFTLPLRETEHARIPKLLEPVASGTMAILKRHGVENIPIKDARIEKQQPICGRLRKSTTIHLTSFQTSPPCIISTDNVWTSWRPKLESWKLRDEERGPTVEEVIAVGQYMHRACRRVWLNPAVFLYVNLVYRDVRKLNKWRAEGSVPSKMPVKAYDHLQKIKARMDRRS</sequence>
<dbReference type="OrthoDB" id="5413827at2759"/>
<dbReference type="EMBL" id="KB446541">
    <property type="protein sequence ID" value="EME42138.1"/>
    <property type="molecule type" value="Genomic_DNA"/>
</dbReference>
<proteinExistence type="predicted"/>
<reference evidence="1 2" key="2">
    <citation type="journal article" date="2012" name="PLoS Pathog.">
        <title>Diverse lifestyles and strategies of plant pathogenesis encoded in the genomes of eighteen Dothideomycetes fungi.</title>
        <authorList>
            <person name="Ohm R.A."/>
            <person name="Feau N."/>
            <person name="Henrissat B."/>
            <person name="Schoch C.L."/>
            <person name="Horwitz B.A."/>
            <person name="Barry K.W."/>
            <person name="Condon B.J."/>
            <person name="Copeland A.C."/>
            <person name="Dhillon B."/>
            <person name="Glaser F."/>
            <person name="Hesse C.N."/>
            <person name="Kosti I."/>
            <person name="LaButti K."/>
            <person name="Lindquist E.A."/>
            <person name="Lucas S."/>
            <person name="Salamov A.A."/>
            <person name="Bradshaw R.E."/>
            <person name="Ciuffetti L."/>
            <person name="Hamelin R.C."/>
            <person name="Kema G.H.J."/>
            <person name="Lawrence C."/>
            <person name="Scott J.A."/>
            <person name="Spatafora J.W."/>
            <person name="Turgeon B.G."/>
            <person name="de Wit P.J.G.M."/>
            <person name="Zhong S."/>
            <person name="Goodwin S.B."/>
            <person name="Grigoriev I.V."/>
        </authorList>
    </citation>
    <scope>NUCLEOTIDE SEQUENCE [LARGE SCALE GENOMIC DNA]</scope>
    <source>
        <strain evidence="2">NZE10 / CBS 128990</strain>
    </source>
</reference>
<dbReference type="InterPro" id="IPR038883">
    <property type="entry name" value="AN11006-like"/>
</dbReference>
<evidence type="ECO:0008006" key="3">
    <source>
        <dbReference type="Google" id="ProtNLM"/>
    </source>
</evidence>
<reference evidence="2" key="1">
    <citation type="journal article" date="2012" name="PLoS Genet.">
        <title>The genomes of the fungal plant pathogens Cladosporium fulvum and Dothistroma septosporum reveal adaptation to different hosts and lifestyles but also signatures of common ancestry.</title>
        <authorList>
            <person name="de Wit P.J.G.M."/>
            <person name="van der Burgt A."/>
            <person name="Oekmen B."/>
            <person name="Stergiopoulos I."/>
            <person name="Abd-Elsalam K.A."/>
            <person name="Aerts A.L."/>
            <person name="Bahkali A.H."/>
            <person name="Beenen H.G."/>
            <person name="Chettri P."/>
            <person name="Cox M.P."/>
            <person name="Datema E."/>
            <person name="de Vries R.P."/>
            <person name="Dhillon B."/>
            <person name="Ganley A.R."/>
            <person name="Griffiths S.A."/>
            <person name="Guo Y."/>
            <person name="Hamelin R.C."/>
            <person name="Henrissat B."/>
            <person name="Kabir M.S."/>
            <person name="Jashni M.K."/>
            <person name="Kema G."/>
            <person name="Klaubauf S."/>
            <person name="Lapidus A."/>
            <person name="Levasseur A."/>
            <person name="Lindquist E."/>
            <person name="Mehrabi R."/>
            <person name="Ohm R.A."/>
            <person name="Owen T.J."/>
            <person name="Salamov A."/>
            <person name="Schwelm A."/>
            <person name="Schijlen E."/>
            <person name="Sun H."/>
            <person name="van den Burg H.A."/>
            <person name="van Ham R.C.H.J."/>
            <person name="Zhang S."/>
            <person name="Goodwin S.B."/>
            <person name="Grigoriev I.V."/>
            <person name="Collemare J."/>
            <person name="Bradshaw R.E."/>
        </authorList>
    </citation>
    <scope>NUCLEOTIDE SEQUENCE [LARGE SCALE GENOMIC DNA]</scope>
    <source>
        <strain evidence="2">NZE10 / CBS 128990</strain>
    </source>
</reference>
<organism evidence="1 2">
    <name type="scientific">Dothistroma septosporum (strain NZE10 / CBS 128990)</name>
    <name type="common">Red band needle blight fungus</name>
    <name type="synonym">Mycosphaerella pini</name>
    <dbReference type="NCBI Taxonomy" id="675120"/>
    <lineage>
        <taxon>Eukaryota</taxon>
        <taxon>Fungi</taxon>
        <taxon>Dikarya</taxon>
        <taxon>Ascomycota</taxon>
        <taxon>Pezizomycotina</taxon>
        <taxon>Dothideomycetes</taxon>
        <taxon>Dothideomycetidae</taxon>
        <taxon>Mycosphaerellales</taxon>
        <taxon>Mycosphaerellaceae</taxon>
        <taxon>Dothistroma</taxon>
    </lineage>
</organism>
<protein>
    <recommendedName>
        <fullName evidence="3">F-box domain-containing protein</fullName>
    </recommendedName>
</protein>
<accession>N1PHQ5</accession>
<dbReference type="HOGENOM" id="CLU_1053833_0_0_1"/>